<dbReference type="GO" id="GO:0046657">
    <property type="term" value="P:folic acid catabolic process"/>
    <property type="evidence" value="ECO:0007669"/>
    <property type="project" value="TreeGrafter"/>
</dbReference>
<dbReference type="PANTHER" id="PTHR30575:SF0">
    <property type="entry name" value="XAA-ARG DIPEPTIDASE"/>
    <property type="match status" value="1"/>
</dbReference>
<evidence type="ECO:0000313" key="3">
    <source>
        <dbReference type="Proteomes" id="UP000606720"/>
    </source>
</evidence>
<dbReference type="Gene3D" id="3.40.630.10">
    <property type="entry name" value="Zn peptidases"/>
    <property type="match status" value="2"/>
</dbReference>
<dbReference type="InterPro" id="IPR011650">
    <property type="entry name" value="Peptidase_M20_dimer"/>
</dbReference>
<sequence>MDALKKEALEHIEEHKEEFIALAKEIWENPELALEEQYASSLLAHTLEKYDFSVTRNVADMQTAFVATFGSGHPVIGMSVEYDCLPGLSQKADTPYPDPVKEGAPGHGCGHNLLGTAAVLAAVSLKEVMEKNEIEGTIKVFGTPAEEICVGKPFMAKAGLFDDLDYVLDWHPSFENGADEDVCNAFFNVRYHYKGRQAHGNSPWFGRSALDGAIWTSHAIEFLREHIKPAEASRANTINYTFNDAGPEIPNVVPDHASLWVVGRFTDSAEMSDVMKRVDACAKAGALASGTEIEKEFISASREKIPNAALTKVIEDNMKLLPPITYTEEEIAMVKEMQKFEGLEESGLPTGIIPTRKCGCGVTDMAEYSWKAPTANFRVVTAPQGGWHNWKVAACAGGSIGFKGMVQAAKILAVSNIEVIKTPAILEQAAKEFEEQIKDKEYVTLIPDGTLPPQGIYKATMEEYK</sequence>
<dbReference type="InterPro" id="IPR052030">
    <property type="entry name" value="Peptidase_M20/M20A_hydrolases"/>
</dbReference>
<dbReference type="PIRSF" id="PIRSF037227">
    <property type="entry name" value="Aminobenzoyl-glu_utiliz_pB"/>
    <property type="match status" value="1"/>
</dbReference>
<dbReference type="InterPro" id="IPR017439">
    <property type="entry name" value="Amidohydrolase"/>
</dbReference>
<accession>A0A923LN30</accession>
<dbReference type="SUPFAM" id="SSF55031">
    <property type="entry name" value="Bacterial exopeptidase dimerisation domain"/>
    <property type="match status" value="1"/>
</dbReference>
<gene>
    <name evidence="2" type="ORF">H8S17_06805</name>
</gene>
<comment type="caution">
    <text evidence="2">The sequence shown here is derived from an EMBL/GenBank/DDBJ whole genome shotgun (WGS) entry which is preliminary data.</text>
</comment>
<dbReference type="AlphaFoldDB" id="A0A923LN30"/>
<organism evidence="2 3">
    <name type="scientific">Roseburia zhanii</name>
    <dbReference type="NCBI Taxonomy" id="2763064"/>
    <lineage>
        <taxon>Bacteria</taxon>
        <taxon>Bacillati</taxon>
        <taxon>Bacillota</taxon>
        <taxon>Clostridia</taxon>
        <taxon>Lachnospirales</taxon>
        <taxon>Lachnospiraceae</taxon>
        <taxon>Roseburia</taxon>
    </lineage>
</organism>
<reference evidence="2" key="1">
    <citation type="submission" date="2020-08" db="EMBL/GenBank/DDBJ databases">
        <title>Genome public.</title>
        <authorList>
            <person name="Liu C."/>
            <person name="Sun Q."/>
        </authorList>
    </citation>
    <scope>NUCLEOTIDE SEQUENCE</scope>
    <source>
        <strain evidence="2">BX1005</strain>
    </source>
</reference>
<dbReference type="Proteomes" id="UP000606720">
    <property type="component" value="Unassembled WGS sequence"/>
</dbReference>
<dbReference type="SUPFAM" id="SSF53187">
    <property type="entry name" value="Zn-dependent exopeptidases"/>
    <property type="match status" value="1"/>
</dbReference>
<feature type="domain" description="Peptidase M20 dimerisation" evidence="1">
    <location>
        <begin position="192"/>
        <end position="285"/>
    </location>
</feature>
<keyword evidence="3" id="KW-1185">Reference proteome</keyword>
<proteinExistence type="predicted"/>
<dbReference type="RefSeq" id="WP_186866711.1">
    <property type="nucleotide sequence ID" value="NZ_JACOPH010000004.1"/>
</dbReference>
<dbReference type="Pfam" id="PF01546">
    <property type="entry name" value="Peptidase_M20"/>
    <property type="match status" value="1"/>
</dbReference>
<evidence type="ECO:0000313" key="2">
    <source>
        <dbReference type="EMBL" id="MBC5713924.1"/>
    </source>
</evidence>
<dbReference type="NCBIfam" id="TIGR01891">
    <property type="entry name" value="amidohydrolases"/>
    <property type="match status" value="1"/>
</dbReference>
<name>A0A923LN30_9FIRM</name>
<dbReference type="Gene3D" id="3.30.70.360">
    <property type="match status" value="1"/>
</dbReference>
<dbReference type="InterPro" id="IPR036264">
    <property type="entry name" value="Bact_exopeptidase_dim_dom"/>
</dbReference>
<dbReference type="GO" id="GO:0005737">
    <property type="term" value="C:cytoplasm"/>
    <property type="evidence" value="ECO:0007669"/>
    <property type="project" value="TreeGrafter"/>
</dbReference>
<dbReference type="GO" id="GO:0071713">
    <property type="term" value="F:para-aminobenzoyl-glutamate hydrolase activity"/>
    <property type="evidence" value="ECO:0007669"/>
    <property type="project" value="TreeGrafter"/>
</dbReference>
<dbReference type="InterPro" id="IPR017145">
    <property type="entry name" value="Aminobenzoyl-glu_utiliz_pB"/>
</dbReference>
<dbReference type="PANTHER" id="PTHR30575">
    <property type="entry name" value="PEPTIDASE M20"/>
    <property type="match status" value="1"/>
</dbReference>
<dbReference type="EMBL" id="JACOPH010000004">
    <property type="protein sequence ID" value="MBC5713924.1"/>
    <property type="molecule type" value="Genomic_DNA"/>
</dbReference>
<dbReference type="InterPro" id="IPR002933">
    <property type="entry name" value="Peptidase_M20"/>
</dbReference>
<dbReference type="Pfam" id="PF07687">
    <property type="entry name" value="M20_dimer"/>
    <property type="match status" value="1"/>
</dbReference>
<evidence type="ECO:0000259" key="1">
    <source>
        <dbReference type="Pfam" id="PF07687"/>
    </source>
</evidence>
<protein>
    <submittedName>
        <fullName evidence="2">Amidohydrolase</fullName>
    </submittedName>
</protein>
<dbReference type="GO" id="GO:0016805">
    <property type="term" value="F:dipeptidase activity"/>
    <property type="evidence" value="ECO:0007669"/>
    <property type="project" value="TreeGrafter"/>
</dbReference>